<gene>
    <name evidence="2" type="ORF">PILCRDRAFT_823186</name>
</gene>
<evidence type="ECO:0000256" key="1">
    <source>
        <dbReference type="SAM" id="MobiDB-lite"/>
    </source>
</evidence>
<evidence type="ECO:0000313" key="3">
    <source>
        <dbReference type="Proteomes" id="UP000054166"/>
    </source>
</evidence>
<feature type="region of interest" description="Disordered" evidence="1">
    <location>
        <begin position="87"/>
        <end position="110"/>
    </location>
</feature>
<dbReference type="HOGENOM" id="CLU_2171995_0_0_1"/>
<accession>A0A0C3FJM4</accession>
<dbReference type="Proteomes" id="UP000054166">
    <property type="component" value="Unassembled WGS sequence"/>
</dbReference>
<dbReference type="EMBL" id="KN833008">
    <property type="protein sequence ID" value="KIM79646.1"/>
    <property type="molecule type" value="Genomic_DNA"/>
</dbReference>
<dbReference type="InParanoid" id="A0A0C3FJM4"/>
<proteinExistence type="predicted"/>
<keyword evidence="3" id="KW-1185">Reference proteome</keyword>
<organism evidence="2 3">
    <name type="scientific">Piloderma croceum (strain F 1598)</name>
    <dbReference type="NCBI Taxonomy" id="765440"/>
    <lineage>
        <taxon>Eukaryota</taxon>
        <taxon>Fungi</taxon>
        <taxon>Dikarya</taxon>
        <taxon>Basidiomycota</taxon>
        <taxon>Agaricomycotina</taxon>
        <taxon>Agaricomycetes</taxon>
        <taxon>Agaricomycetidae</taxon>
        <taxon>Atheliales</taxon>
        <taxon>Atheliaceae</taxon>
        <taxon>Piloderma</taxon>
    </lineage>
</organism>
<dbReference type="AlphaFoldDB" id="A0A0C3FJM4"/>
<reference evidence="2 3" key="1">
    <citation type="submission" date="2014-04" db="EMBL/GenBank/DDBJ databases">
        <authorList>
            <consortium name="DOE Joint Genome Institute"/>
            <person name="Kuo A."/>
            <person name="Tarkka M."/>
            <person name="Buscot F."/>
            <person name="Kohler A."/>
            <person name="Nagy L.G."/>
            <person name="Floudas D."/>
            <person name="Copeland A."/>
            <person name="Barry K.W."/>
            <person name="Cichocki N."/>
            <person name="Veneault-Fourrey C."/>
            <person name="LaButti K."/>
            <person name="Lindquist E.A."/>
            <person name="Lipzen A."/>
            <person name="Lundell T."/>
            <person name="Morin E."/>
            <person name="Murat C."/>
            <person name="Sun H."/>
            <person name="Tunlid A."/>
            <person name="Henrissat B."/>
            <person name="Grigoriev I.V."/>
            <person name="Hibbett D.S."/>
            <person name="Martin F."/>
            <person name="Nordberg H.P."/>
            <person name="Cantor M.N."/>
            <person name="Hua S.X."/>
        </authorList>
    </citation>
    <scope>NUCLEOTIDE SEQUENCE [LARGE SCALE GENOMIC DNA]</scope>
    <source>
        <strain evidence="2 3">F 1598</strain>
    </source>
</reference>
<reference evidence="3" key="2">
    <citation type="submission" date="2015-01" db="EMBL/GenBank/DDBJ databases">
        <title>Evolutionary Origins and Diversification of the Mycorrhizal Mutualists.</title>
        <authorList>
            <consortium name="DOE Joint Genome Institute"/>
            <consortium name="Mycorrhizal Genomics Consortium"/>
            <person name="Kohler A."/>
            <person name="Kuo A."/>
            <person name="Nagy L.G."/>
            <person name="Floudas D."/>
            <person name="Copeland A."/>
            <person name="Barry K.W."/>
            <person name="Cichocki N."/>
            <person name="Veneault-Fourrey C."/>
            <person name="LaButti K."/>
            <person name="Lindquist E.A."/>
            <person name="Lipzen A."/>
            <person name="Lundell T."/>
            <person name="Morin E."/>
            <person name="Murat C."/>
            <person name="Riley R."/>
            <person name="Ohm R."/>
            <person name="Sun H."/>
            <person name="Tunlid A."/>
            <person name="Henrissat B."/>
            <person name="Grigoriev I.V."/>
            <person name="Hibbett D.S."/>
            <person name="Martin F."/>
        </authorList>
    </citation>
    <scope>NUCLEOTIDE SEQUENCE [LARGE SCALE GENOMIC DNA]</scope>
    <source>
        <strain evidence="3">F 1598</strain>
    </source>
</reference>
<protein>
    <submittedName>
        <fullName evidence="2">Uncharacterized protein</fullName>
    </submittedName>
</protein>
<evidence type="ECO:0000313" key="2">
    <source>
        <dbReference type="EMBL" id="KIM79646.1"/>
    </source>
</evidence>
<sequence>MLASNRYEILRWRVVRVVISQSRNVVSSIYPEPFCQAVPGFVYKPTTDLDRIVATWLLHVAHLSTMKFASAVAVIVMALYAHTVTSALPNPPRFLNYESEESGNDNTSRP</sequence>
<name>A0A0C3FJM4_PILCF</name>